<dbReference type="Proteomes" id="UP000521943">
    <property type="component" value="Unassembled WGS sequence"/>
</dbReference>
<name>A0A8H6I568_9AGAR</name>
<dbReference type="Gene3D" id="3.30.710.10">
    <property type="entry name" value="Potassium Channel Kv1.1, Chain A"/>
    <property type="match status" value="1"/>
</dbReference>
<keyword evidence="3" id="KW-1185">Reference proteome</keyword>
<reference evidence="2 3" key="1">
    <citation type="submission" date="2020-07" db="EMBL/GenBank/DDBJ databases">
        <title>Comparative genomics of pyrophilous fungi reveals a link between fire events and developmental genes.</title>
        <authorList>
            <consortium name="DOE Joint Genome Institute"/>
            <person name="Steindorff A.S."/>
            <person name="Carver A."/>
            <person name="Calhoun S."/>
            <person name="Stillman K."/>
            <person name="Liu H."/>
            <person name="Lipzen A."/>
            <person name="Pangilinan J."/>
            <person name="Labutti K."/>
            <person name="Bruns T.D."/>
            <person name="Grigoriev I.V."/>
        </authorList>
    </citation>
    <scope>NUCLEOTIDE SEQUENCE [LARGE SCALE GENOMIC DNA]</scope>
    <source>
        <strain evidence="2 3">CBS 144469</strain>
    </source>
</reference>
<dbReference type="Pfam" id="PF00651">
    <property type="entry name" value="BTB"/>
    <property type="match status" value="1"/>
</dbReference>
<evidence type="ECO:0000313" key="3">
    <source>
        <dbReference type="Proteomes" id="UP000521943"/>
    </source>
</evidence>
<sequence>MDWGEFYATHSEPLVGESSSGELIFSDRATGQEVVPRSRGHHTDMLPKSQVFWKDQGDVVIEASGWAYKVHQNILSQHSSRLGSMLMHDLRGTASGHSVLELEASKEGIDLMLRIMYHSLNVNEPISFDQVEALMHVGNKYEVKLMKDEAVERMKDAGLVSELAEYKEVNLELQRSIEYQEGLVFDIINIAVKYRLREVLPVAFLVACPDYSRGVLESRSGTLSRTARDIWLRGREALDSKKDRPFSWVDAYSKTHDQCHTVMNNIKKGIQAVPFRLRRLLYKWNDFTEEFGREGADTYLNIQGLCKECRLACLKHVTKQRKLTWEELPSDFGLGAWRH</sequence>
<dbReference type="InterPro" id="IPR011333">
    <property type="entry name" value="SKP1/BTB/POZ_sf"/>
</dbReference>
<dbReference type="PROSITE" id="PS50097">
    <property type="entry name" value="BTB"/>
    <property type="match status" value="1"/>
</dbReference>
<evidence type="ECO:0000313" key="2">
    <source>
        <dbReference type="EMBL" id="KAF6759120.1"/>
    </source>
</evidence>
<dbReference type="EMBL" id="JACGCI010000016">
    <property type="protein sequence ID" value="KAF6759120.1"/>
    <property type="molecule type" value="Genomic_DNA"/>
</dbReference>
<dbReference type="SUPFAM" id="SSF54695">
    <property type="entry name" value="POZ domain"/>
    <property type="match status" value="1"/>
</dbReference>
<dbReference type="AlphaFoldDB" id="A0A8H6I568"/>
<dbReference type="OrthoDB" id="2852764at2759"/>
<gene>
    <name evidence="2" type="ORF">DFP72DRAFT_1064083</name>
</gene>
<protein>
    <recommendedName>
        <fullName evidence="1">BTB domain-containing protein</fullName>
    </recommendedName>
</protein>
<accession>A0A8H6I568</accession>
<dbReference type="InterPro" id="IPR000210">
    <property type="entry name" value="BTB/POZ_dom"/>
</dbReference>
<comment type="caution">
    <text evidence="2">The sequence shown here is derived from an EMBL/GenBank/DDBJ whole genome shotgun (WGS) entry which is preliminary data.</text>
</comment>
<feature type="domain" description="BTB" evidence="1">
    <location>
        <begin position="57"/>
        <end position="117"/>
    </location>
</feature>
<organism evidence="2 3">
    <name type="scientific">Ephemerocybe angulata</name>
    <dbReference type="NCBI Taxonomy" id="980116"/>
    <lineage>
        <taxon>Eukaryota</taxon>
        <taxon>Fungi</taxon>
        <taxon>Dikarya</taxon>
        <taxon>Basidiomycota</taxon>
        <taxon>Agaricomycotina</taxon>
        <taxon>Agaricomycetes</taxon>
        <taxon>Agaricomycetidae</taxon>
        <taxon>Agaricales</taxon>
        <taxon>Agaricineae</taxon>
        <taxon>Psathyrellaceae</taxon>
        <taxon>Ephemerocybe</taxon>
    </lineage>
</organism>
<dbReference type="SMART" id="SM00225">
    <property type="entry name" value="BTB"/>
    <property type="match status" value="1"/>
</dbReference>
<dbReference type="CDD" id="cd18186">
    <property type="entry name" value="BTB_POZ_ZBTB_KLHL-like"/>
    <property type="match status" value="1"/>
</dbReference>
<proteinExistence type="predicted"/>
<evidence type="ECO:0000259" key="1">
    <source>
        <dbReference type="PROSITE" id="PS50097"/>
    </source>
</evidence>